<reference evidence="4 6" key="2">
    <citation type="submission" date="2018-08" db="EMBL/GenBank/DDBJ databases">
        <title>Draft genome of Streptococcus sp. nov. Z1.</title>
        <authorList>
            <person name="Tian Z."/>
        </authorList>
    </citation>
    <scope>NUCLEOTIDE SEQUENCE [LARGE SCALE GENOMIC DNA]</scope>
    <source>
        <strain evidence="4">Z1</strain>
        <strain evidence="6">Z1(2018)</strain>
    </source>
</reference>
<dbReference type="EMBL" id="QVQZ01000016">
    <property type="protein sequence ID" value="RFU52917.1"/>
    <property type="molecule type" value="Genomic_DNA"/>
</dbReference>
<dbReference type="AlphaFoldDB" id="A0A372KKW6"/>
<keyword evidence="7" id="KW-1185">Reference proteome</keyword>
<evidence type="ECO:0000313" key="4">
    <source>
        <dbReference type="EMBL" id="RFU52917.1"/>
    </source>
</evidence>
<evidence type="ECO:0000313" key="7">
    <source>
        <dbReference type="Proteomes" id="UP000264056"/>
    </source>
</evidence>
<proteinExistence type="predicted"/>
<gene>
    <name evidence="2" type="ORF">DDV21_009850</name>
    <name evidence="3" type="ORF">DDV22_07965</name>
    <name evidence="4" type="ORF">DDV23_07320</name>
</gene>
<feature type="chain" id="PRO_5044585488" description="Lipoprotein" evidence="1">
    <location>
        <begin position="20"/>
        <end position="259"/>
    </location>
</feature>
<evidence type="ECO:0000313" key="6">
    <source>
        <dbReference type="Proteomes" id="UP000262901"/>
    </source>
</evidence>
<dbReference type="Proteomes" id="UP000246115">
    <property type="component" value="Chromosome"/>
</dbReference>
<protein>
    <recommendedName>
        <fullName evidence="8">Lipoprotein</fullName>
    </recommendedName>
</protein>
<reference evidence="2" key="4">
    <citation type="journal article" date="2019" name="Int. J. Syst. Evol. Microbiol.">
        <title>Streptococcus chenjunshii sp. nov. isolated from feces of Tibetan antelopes.</title>
        <authorList>
            <person name="Tian Z."/>
            <person name="Lu S."/>
            <person name="Jin D."/>
            <person name="Yang J."/>
            <person name="Pu J."/>
            <person name="Lai X.H."/>
            <person name="Bai X.N."/>
            <person name="Wu X.M."/>
            <person name="Li J."/>
            <person name="Wang S."/>
            <person name="Xu J."/>
        </authorList>
    </citation>
    <scope>NUCLEOTIDE SEQUENCE</scope>
    <source>
        <strain evidence="2">Z15</strain>
    </source>
</reference>
<keyword evidence="1" id="KW-0732">Signal</keyword>
<evidence type="ECO:0000313" key="3">
    <source>
        <dbReference type="EMBL" id="RFU50589.1"/>
    </source>
</evidence>
<dbReference type="EMBL" id="CP031733">
    <property type="protein sequence ID" value="AXQ79355.1"/>
    <property type="molecule type" value="Genomic_DNA"/>
</dbReference>
<dbReference type="EMBL" id="QVQY01000022">
    <property type="protein sequence ID" value="RFU50589.1"/>
    <property type="molecule type" value="Genomic_DNA"/>
</dbReference>
<evidence type="ECO:0008006" key="8">
    <source>
        <dbReference type="Google" id="ProtNLM"/>
    </source>
</evidence>
<accession>A0A346NEB0</accession>
<dbReference type="Pfam" id="PF20316">
    <property type="entry name" value="DUF6612"/>
    <property type="match status" value="1"/>
</dbReference>
<dbReference type="InterPro" id="IPR046720">
    <property type="entry name" value="DUF6612"/>
</dbReference>
<evidence type="ECO:0000313" key="5">
    <source>
        <dbReference type="Proteomes" id="UP000246115"/>
    </source>
</evidence>
<accession>A0A372KKW6</accession>
<name>A0A372KKW6_9STRE</name>
<dbReference type="RefSeq" id="WP_116878452.1">
    <property type="nucleotide sequence ID" value="NZ_CP031733.1"/>
</dbReference>
<reference evidence="3 7" key="1">
    <citation type="submission" date="2018-08" db="EMBL/GenBank/DDBJ databases">
        <title>Draft genome of Streptococcus sp .nov. Z2.</title>
        <authorList>
            <person name="Tian Z."/>
        </authorList>
    </citation>
    <scope>NUCLEOTIDE SEQUENCE [LARGE SCALE GENOMIC DNA]</scope>
    <source>
        <strain evidence="3 7">Z2</strain>
    </source>
</reference>
<reference evidence="5" key="3">
    <citation type="submission" date="2018-08" db="EMBL/GenBank/DDBJ databases">
        <title>Streptococcus chenjunshii sp. nov., isolated from stools sample of the Tibetan antelope in the Qinghai-Tibet plateau, China.</title>
        <authorList>
            <person name="Tian Z."/>
        </authorList>
    </citation>
    <scope>NUCLEOTIDE SEQUENCE [LARGE SCALE GENOMIC DNA]</scope>
    <source>
        <strain evidence="5">Z15</strain>
    </source>
</reference>
<evidence type="ECO:0000313" key="2">
    <source>
        <dbReference type="EMBL" id="AXQ79355.1"/>
    </source>
</evidence>
<dbReference type="KEGG" id="schj:DDV21_009850"/>
<sequence length="259" mass="29256">MKRKFYYGFVCLLAFLCLAACRTTTNSQTAKTSSSTQKELTVEQLLKKVRKANKNNQMTSVALDMSVDIKSNSGSSHQDFSAQSQYNNGDLIGVNLKIEDENNGTVSYEEDIITQTDGNKFDYYQRTSEDNQWTSGKLDTVDLDPDYFSFLDIIYNMADDLTIEEEDDAYVLNLRSQNIDIISLFSDELNLTLTGVEQTEVDKDFEISFDKKTFYLTGFDLSLNYSGSKGKLVMDVDGSYSDWNKVSDSVFNAPTTDNI</sequence>
<feature type="signal peptide" evidence="1">
    <location>
        <begin position="1"/>
        <end position="19"/>
    </location>
</feature>
<organism evidence="4 6">
    <name type="scientific">Streptococcus chenjunshii</name>
    <dbReference type="NCBI Taxonomy" id="2173853"/>
    <lineage>
        <taxon>Bacteria</taxon>
        <taxon>Bacillati</taxon>
        <taxon>Bacillota</taxon>
        <taxon>Bacilli</taxon>
        <taxon>Lactobacillales</taxon>
        <taxon>Streptococcaceae</taxon>
        <taxon>Streptococcus</taxon>
    </lineage>
</organism>
<dbReference type="OrthoDB" id="2218697at2"/>
<evidence type="ECO:0000256" key="1">
    <source>
        <dbReference type="SAM" id="SignalP"/>
    </source>
</evidence>
<dbReference type="Proteomes" id="UP000262901">
    <property type="component" value="Unassembled WGS sequence"/>
</dbReference>
<dbReference type="Proteomes" id="UP000264056">
    <property type="component" value="Unassembled WGS sequence"/>
</dbReference>